<organism evidence="2 3">
    <name type="scientific">Mytilus galloprovincialis</name>
    <name type="common">Mediterranean mussel</name>
    <dbReference type="NCBI Taxonomy" id="29158"/>
    <lineage>
        <taxon>Eukaryota</taxon>
        <taxon>Metazoa</taxon>
        <taxon>Spiralia</taxon>
        <taxon>Lophotrochozoa</taxon>
        <taxon>Mollusca</taxon>
        <taxon>Bivalvia</taxon>
        <taxon>Autobranchia</taxon>
        <taxon>Pteriomorphia</taxon>
        <taxon>Mytilida</taxon>
        <taxon>Mytiloidea</taxon>
        <taxon>Mytilidae</taxon>
        <taxon>Mytilinae</taxon>
        <taxon>Mytilus</taxon>
    </lineage>
</organism>
<name>A0A8B6DQX0_MYTGA</name>
<evidence type="ECO:0000256" key="1">
    <source>
        <dbReference type="SAM" id="Phobius"/>
    </source>
</evidence>
<keyword evidence="1" id="KW-0812">Transmembrane</keyword>
<comment type="caution">
    <text evidence="2">The sequence shown here is derived from an EMBL/GenBank/DDBJ whole genome shotgun (WGS) entry which is preliminary data.</text>
</comment>
<feature type="non-terminal residue" evidence="2">
    <location>
        <position position="227"/>
    </location>
</feature>
<sequence>SLPPLTCSYGFEDYKVNPEHSYKVVYNGGKIKRLCALLRFYGFSDDKDYNEYTYQKCISIEEFNIDCGSSNVTLEYRTKKTGISSIRVLNKDTFLQHTYSCNDQLSDIPEFCTTNSSYHQDLLIDFVANENTASRIVFNVRNGDKYKLDCNNTLFESCKDQGENKNQKHDSSDNDSPNLEALPYIGAIAGVLLVLAIPTVVVLCRRYRRRKERRERIRKVEKEVYGM</sequence>
<keyword evidence="1" id="KW-0472">Membrane</keyword>
<dbReference type="OrthoDB" id="6117113at2759"/>
<feature type="transmembrane region" description="Helical" evidence="1">
    <location>
        <begin position="181"/>
        <end position="204"/>
    </location>
</feature>
<accession>A0A8B6DQX0</accession>
<dbReference type="AlphaFoldDB" id="A0A8B6DQX0"/>
<reference evidence="2" key="1">
    <citation type="submission" date="2018-11" db="EMBL/GenBank/DDBJ databases">
        <authorList>
            <person name="Alioto T."/>
            <person name="Alioto T."/>
        </authorList>
    </citation>
    <scope>NUCLEOTIDE SEQUENCE</scope>
</reference>
<proteinExistence type="predicted"/>
<gene>
    <name evidence="2" type="ORF">MGAL_10B040959</name>
</gene>
<evidence type="ECO:0000313" key="3">
    <source>
        <dbReference type="Proteomes" id="UP000596742"/>
    </source>
</evidence>
<dbReference type="Proteomes" id="UP000596742">
    <property type="component" value="Unassembled WGS sequence"/>
</dbReference>
<protein>
    <submittedName>
        <fullName evidence="2">Uncharacterized protein</fullName>
    </submittedName>
</protein>
<keyword evidence="3" id="KW-1185">Reference proteome</keyword>
<keyword evidence="1" id="KW-1133">Transmembrane helix</keyword>
<evidence type="ECO:0000313" key="2">
    <source>
        <dbReference type="EMBL" id="VDI22342.1"/>
    </source>
</evidence>
<dbReference type="EMBL" id="UYJE01003773">
    <property type="protein sequence ID" value="VDI22342.1"/>
    <property type="molecule type" value="Genomic_DNA"/>
</dbReference>